<dbReference type="RefSeq" id="WP_099155251.1">
    <property type="nucleotide sequence ID" value="NZ_PDUD01000056.1"/>
</dbReference>
<organism evidence="2 3">
    <name type="scientific">Flavilitoribacter nigricans (strain ATCC 23147 / DSM 23189 / NBRC 102662 / NCIMB 1420 / SS-2)</name>
    <name type="common">Lewinella nigricans</name>
    <dbReference type="NCBI Taxonomy" id="1122177"/>
    <lineage>
        <taxon>Bacteria</taxon>
        <taxon>Pseudomonadati</taxon>
        <taxon>Bacteroidota</taxon>
        <taxon>Saprospiria</taxon>
        <taxon>Saprospirales</taxon>
        <taxon>Lewinellaceae</taxon>
        <taxon>Flavilitoribacter</taxon>
    </lineage>
</organism>
<dbReference type="Proteomes" id="UP000223913">
    <property type="component" value="Unassembled WGS sequence"/>
</dbReference>
<gene>
    <name evidence="2" type="ORF">CRP01_37595</name>
</gene>
<dbReference type="OrthoDB" id="1187902at2"/>
<evidence type="ECO:0000313" key="3">
    <source>
        <dbReference type="Proteomes" id="UP000223913"/>
    </source>
</evidence>
<dbReference type="EMBL" id="PDUD01000056">
    <property type="protein sequence ID" value="PHN01382.1"/>
    <property type="molecule type" value="Genomic_DNA"/>
</dbReference>
<dbReference type="PROSITE" id="PS51257">
    <property type="entry name" value="PROKAR_LIPOPROTEIN"/>
    <property type="match status" value="1"/>
</dbReference>
<comment type="caution">
    <text evidence="2">The sequence shown here is derived from an EMBL/GenBank/DDBJ whole genome shotgun (WGS) entry which is preliminary data.</text>
</comment>
<reference evidence="2 3" key="1">
    <citation type="submission" date="2017-10" db="EMBL/GenBank/DDBJ databases">
        <title>The draft genome sequence of Lewinella nigricans NBRC 102662.</title>
        <authorList>
            <person name="Wang K."/>
        </authorList>
    </citation>
    <scope>NUCLEOTIDE SEQUENCE [LARGE SCALE GENOMIC DNA]</scope>
    <source>
        <strain evidence="2 3">NBRC 102662</strain>
    </source>
</reference>
<proteinExistence type="predicted"/>
<feature type="chain" id="PRO_5012045006" evidence="1">
    <location>
        <begin position="25"/>
        <end position="207"/>
    </location>
</feature>
<keyword evidence="3" id="KW-1185">Reference proteome</keyword>
<accession>A0A2D0MYL7</accession>
<evidence type="ECO:0000256" key="1">
    <source>
        <dbReference type="SAM" id="SignalP"/>
    </source>
</evidence>
<evidence type="ECO:0000313" key="2">
    <source>
        <dbReference type="EMBL" id="PHN01382.1"/>
    </source>
</evidence>
<name>A0A2D0MYL7_FLAN2</name>
<dbReference type="AlphaFoldDB" id="A0A2D0MYL7"/>
<keyword evidence="1" id="KW-0732">Signal</keyword>
<sequence>MNIRNIVFCSLALIVSCSFFHCQAAPQDKESTHAAQLSADGSNADNDPKKLVRDTSQLMALIQDLEVRELPFYDSTNFDNVAEHEPLSADWIRFLGLERIYPHDLKTVDKVWIRERVNISDRFISLILGVQPGDSELFTSLVNFSKDYEVIDFATIAYDEIAEGCMRTESYLKKGKISTYASDFCYQEKTDTTELVLQSNGLMISDQ</sequence>
<protein>
    <submittedName>
        <fullName evidence="2">Uncharacterized protein</fullName>
    </submittedName>
</protein>
<feature type="signal peptide" evidence="1">
    <location>
        <begin position="1"/>
        <end position="24"/>
    </location>
</feature>